<dbReference type="InterPro" id="IPR013520">
    <property type="entry name" value="Ribonucl_H"/>
</dbReference>
<organism evidence="7 8">
    <name type="scientific">Sphaerobolus stellatus (strain SS14)</name>
    <dbReference type="NCBI Taxonomy" id="990650"/>
    <lineage>
        <taxon>Eukaryota</taxon>
        <taxon>Fungi</taxon>
        <taxon>Dikarya</taxon>
        <taxon>Basidiomycota</taxon>
        <taxon>Agaricomycotina</taxon>
        <taxon>Agaricomycetes</taxon>
        <taxon>Phallomycetidae</taxon>
        <taxon>Geastrales</taxon>
        <taxon>Sphaerobolaceae</taxon>
        <taxon>Sphaerobolus</taxon>
    </lineage>
</organism>
<evidence type="ECO:0000256" key="3">
    <source>
        <dbReference type="ARBA" id="ARBA00022801"/>
    </source>
</evidence>
<dbReference type="AlphaFoldDB" id="A0A0C9VEQ3"/>
<dbReference type="GO" id="GO:0006364">
    <property type="term" value="P:rRNA processing"/>
    <property type="evidence" value="ECO:0007669"/>
    <property type="project" value="UniProtKB-KW"/>
</dbReference>
<accession>A0A0C9VEQ3</accession>
<evidence type="ECO:0000313" key="7">
    <source>
        <dbReference type="EMBL" id="KIJ45474.1"/>
    </source>
</evidence>
<dbReference type="EMBL" id="KN837111">
    <property type="protein sequence ID" value="KIJ45474.1"/>
    <property type="molecule type" value="Genomic_DNA"/>
</dbReference>
<evidence type="ECO:0000256" key="5">
    <source>
        <dbReference type="ARBA" id="ARBA00025599"/>
    </source>
</evidence>
<evidence type="ECO:0000256" key="4">
    <source>
        <dbReference type="ARBA" id="ARBA00022839"/>
    </source>
</evidence>
<evidence type="ECO:0000256" key="1">
    <source>
        <dbReference type="ARBA" id="ARBA00022552"/>
    </source>
</evidence>
<dbReference type="Proteomes" id="UP000054279">
    <property type="component" value="Unassembled WGS sequence"/>
</dbReference>
<protein>
    <recommendedName>
        <fullName evidence="6">Exonuclease domain-containing protein</fullName>
    </recommendedName>
</protein>
<feature type="domain" description="Exonuclease" evidence="6">
    <location>
        <begin position="26"/>
        <end position="191"/>
    </location>
</feature>
<keyword evidence="4" id="KW-0269">Exonuclease</keyword>
<evidence type="ECO:0000313" key="8">
    <source>
        <dbReference type="Proteomes" id="UP000054279"/>
    </source>
</evidence>
<dbReference type="GO" id="GO:0003676">
    <property type="term" value="F:nucleic acid binding"/>
    <property type="evidence" value="ECO:0007669"/>
    <property type="project" value="InterPro"/>
</dbReference>
<keyword evidence="1" id="KW-0698">rRNA processing</keyword>
<name>A0A0C9VEQ3_SPHS4</name>
<reference evidence="7 8" key="1">
    <citation type="submission" date="2014-06" db="EMBL/GenBank/DDBJ databases">
        <title>Evolutionary Origins and Diversification of the Mycorrhizal Mutualists.</title>
        <authorList>
            <consortium name="DOE Joint Genome Institute"/>
            <consortium name="Mycorrhizal Genomics Consortium"/>
            <person name="Kohler A."/>
            <person name="Kuo A."/>
            <person name="Nagy L.G."/>
            <person name="Floudas D."/>
            <person name="Copeland A."/>
            <person name="Barry K.W."/>
            <person name="Cichocki N."/>
            <person name="Veneault-Fourrey C."/>
            <person name="LaButti K."/>
            <person name="Lindquist E.A."/>
            <person name="Lipzen A."/>
            <person name="Lundell T."/>
            <person name="Morin E."/>
            <person name="Murat C."/>
            <person name="Riley R."/>
            <person name="Ohm R."/>
            <person name="Sun H."/>
            <person name="Tunlid A."/>
            <person name="Henrissat B."/>
            <person name="Grigoriev I.V."/>
            <person name="Hibbett D.S."/>
            <person name="Martin F."/>
        </authorList>
    </citation>
    <scope>NUCLEOTIDE SEQUENCE [LARGE SCALE GENOMIC DNA]</scope>
    <source>
        <strain evidence="7 8">SS14</strain>
    </source>
</reference>
<keyword evidence="2" id="KW-0540">Nuclease</keyword>
<proteinExistence type="predicted"/>
<dbReference type="GO" id="GO:0005634">
    <property type="term" value="C:nucleus"/>
    <property type="evidence" value="ECO:0007669"/>
    <property type="project" value="TreeGrafter"/>
</dbReference>
<evidence type="ECO:0000259" key="6">
    <source>
        <dbReference type="SMART" id="SM00479"/>
    </source>
</evidence>
<evidence type="ECO:0000256" key="2">
    <source>
        <dbReference type="ARBA" id="ARBA00022722"/>
    </source>
</evidence>
<dbReference type="GO" id="GO:0004527">
    <property type="term" value="F:exonuclease activity"/>
    <property type="evidence" value="ECO:0007669"/>
    <property type="project" value="UniProtKB-KW"/>
</dbReference>
<comment type="function">
    <text evidence="5">Exoribonuclease involved in ribosome biosynthesis. Involved in the processing of ITS1, the internal transcribed spacer localized between the 18S and 5.8S rRNAs.</text>
</comment>
<dbReference type="InterPro" id="IPR012337">
    <property type="entry name" value="RNaseH-like_sf"/>
</dbReference>
<dbReference type="HOGENOM" id="CLU_022453_3_0_1"/>
<keyword evidence="3" id="KW-0378">Hydrolase</keyword>
<dbReference type="PANTHER" id="PTHR12801:SF45">
    <property type="entry name" value="RNA EXONUCLEASE 4"/>
    <property type="match status" value="1"/>
</dbReference>
<dbReference type="OrthoDB" id="8191639at2759"/>
<gene>
    <name evidence="7" type="ORF">M422DRAFT_227034</name>
</gene>
<dbReference type="PANTHER" id="PTHR12801">
    <property type="entry name" value="RNA EXONUCLEASE REXO1 / RECO3 FAMILY MEMBER-RELATED"/>
    <property type="match status" value="1"/>
</dbReference>
<dbReference type="SUPFAM" id="SSF53098">
    <property type="entry name" value="Ribonuclease H-like"/>
    <property type="match status" value="1"/>
</dbReference>
<keyword evidence="8" id="KW-1185">Reference proteome</keyword>
<dbReference type="InterPro" id="IPR036397">
    <property type="entry name" value="RNaseH_sf"/>
</dbReference>
<dbReference type="Gene3D" id="3.30.420.10">
    <property type="entry name" value="Ribonuclease H-like superfamily/Ribonuclease H"/>
    <property type="match status" value="1"/>
</dbReference>
<dbReference type="InterPro" id="IPR047021">
    <property type="entry name" value="REXO1/3/4-like"/>
</dbReference>
<dbReference type="SMART" id="SM00479">
    <property type="entry name" value="EXOIII"/>
    <property type="match status" value="1"/>
</dbReference>
<sequence>MALNQRCPTCAYYAVQIFSTTDPLHRTLALSTLCVGTGLGGSTSMLARVSVVDSRGHVLIDTYVQPTMPVADYRTASTGIQPESLTAGSAMNFSEVQRRVAELIRDRILVGYCLWTDLSVLGIAHPAVLTRDVGLFLPFRAALGKQKQLFGLPTLVHHLMRRRIQMRRVDSLENARASLDLYRSYQTNWEEMVSAKQWPCVLPPSTFSRCYL</sequence>